<sequence length="171" mass="19137">MQSSLAMDAIFLWCHSRHVIPFRPRAMCWCAGLPGLPANEWQNSVSLLATGVRLFRKTRGRSRFEAMGPEKRPESNFRSACPRKVCRFATLTPPSSAALTRRPRCLSLGARDDVRGKFVCIFLALGDSLTHLIWWDFGSLNILVTDSQATATHQLARHGTGRACRSKCFES</sequence>
<accession>A0A316VUW2</accession>
<evidence type="ECO:0000313" key="2">
    <source>
        <dbReference type="Proteomes" id="UP000245783"/>
    </source>
</evidence>
<dbReference type="RefSeq" id="XP_025366455.1">
    <property type="nucleotide sequence ID" value="XM_025516649.1"/>
</dbReference>
<organism evidence="1 2">
    <name type="scientific">Ceraceosorus guamensis</name>
    <dbReference type="NCBI Taxonomy" id="1522189"/>
    <lineage>
        <taxon>Eukaryota</taxon>
        <taxon>Fungi</taxon>
        <taxon>Dikarya</taxon>
        <taxon>Basidiomycota</taxon>
        <taxon>Ustilaginomycotina</taxon>
        <taxon>Exobasidiomycetes</taxon>
        <taxon>Ceraceosorales</taxon>
        <taxon>Ceraceosoraceae</taxon>
        <taxon>Ceraceosorus</taxon>
    </lineage>
</organism>
<proteinExistence type="predicted"/>
<reference evidence="1 2" key="1">
    <citation type="journal article" date="2018" name="Mol. Biol. Evol.">
        <title>Broad Genomic Sampling Reveals a Smut Pathogenic Ancestry of the Fungal Clade Ustilaginomycotina.</title>
        <authorList>
            <person name="Kijpornyongpan T."/>
            <person name="Mondo S.J."/>
            <person name="Barry K."/>
            <person name="Sandor L."/>
            <person name="Lee J."/>
            <person name="Lipzen A."/>
            <person name="Pangilinan J."/>
            <person name="LaButti K."/>
            <person name="Hainaut M."/>
            <person name="Henrissat B."/>
            <person name="Grigoriev I.V."/>
            <person name="Spatafora J.W."/>
            <person name="Aime M.C."/>
        </authorList>
    </citation>
    <scope>NUCLEOTIDE SEQUENCE [LARGE SCALE GENOMIC DNA]</scope>
    <source>
        <strain evidence="1 2">MCA 4658</strain>
    </source>
</reference>
<dbReference type="GeneID" id="37038519"/>
<dbReference type="InParanoid" id="A0A316VUW2"/>
<gene>
    <name evidence="1" type="ORF">IE81DRAFT_35353</name>
</gene>
<keyword evidence="2" id="KW-1185">Reference proteome</keyword>
<dbReference type="AlphaFoldDB" id="A0A316VUW2"/>
<dbReference type="EMBL" id="KZ819479">
    <property type="protein sequence ID" value="PWN39295.1"/>
    <property type="molecule type" value="Genomic_DNA"/>
</dbReference>
<name>A0A316VUW2_9BASI</name>
<protein>
    <submittedName>
        <fullName evidence="1">Uncharacterized protein</fullName>
    </submittedName>
</protein>
<dbReference type="Proteomes" id="UP000245783">
    <property type="component" value="Unassembled WGS sequence"/>
</dbReference>
<evidence type="ECO:0000313" key="1">
    <source>
        <dbReference type="EMBL" id="PWN39295.1"/>
    </source>
</evidence>